<evidence type="ECO:0000313" key="3">
    <source>
        <dbReference type="EMBL" id="EDS38253.1"/>
    </source>
</evidence>
<reference evidence="3" key="1">
    <citation type="submission" date="2007-03" db="EMBL/GenBank/DDBJ databases">
        <title>Annotation of Culex pipiens quinquefasciatus.</title>
        <authorList>
            <consortium name="The Broad Institute Genome Sequencing Platform"/>
            <person name="Atkinson P.W."/>
            <person name="Hemingway J."/>
            <person name="Christensen B.M."/>
            <person name="Higgs S."/>
            <person name="Kodira C."/>
            <person name="Hannick L."/>
            <person name="Megy K."/>
            <person name="O'Leary S."/>
            <person name="Pearson M."/>
            <person name="Haas B.J."/>
            <person name="Mauceli E."/>
            <person name="Wortman J.R."/>
            <person name="Lee N.H."/>
            <person name="Guigo R."/>
            <person name="Stanke M."/>
            <person name="Alvarado L."/>
            <person name="Amedeo P."/>
            <person name="Antoine C.H."/>
            <person name="Arensburger P."/>
            <person name="Bidwell S.L."/>
            <person name="Crawford M."/>
            <person name="Camaro F."/>
            <person name="Devon K."/>
            <person name="Engels R."/>
            <person name="Hammond M."/>
            <person name="Howarth C."/>
            <person name="Koehrsen M."/>
            <person name="Lawson D."/>
            <person name="Montgomery P."/>
            <person name="Nene V."/>
            <person name="Nusbaum C."/>
            <person name="Puiu D."/>
            <person name="Romero-Severson J."/>
            <person name="Severson D.W."/>
            <person name="Shumway M."/>
            <person name="Sisk P."/>
            <person name="Stolte C."/>
            <person name="Zeng Q."/>
            <person name="Eisenstadt E."/>
            <person name="Fraser-Liggett C."/>
            <person name="Strausberg R."/>
            <person name="Galagan J."/>
            <person name="Birren B."/>
            <person name="Collins F.H."/>
        </authorList>
    </citation>
    <scope>NUCLEOTIDE SEQUENCE [LARGE SCALE GENOMIC DNA]</scope>
    <source>
        <strain evidence="3">JHB</strain>
    </source>
</reference>
<organism>
    <name type="scientific">Culex quinquefasciatus</name>
    <name type="common">Southern house mosquito</name>
    <name type="synonym">Culex pungens</name>
    <dbReference type="NCBI Taxonomy" id="7176"/>
    <lineage>
        <taxon>Eukaryota</taxon>
        <taxon>Metazoa</taxon>
        <taxon>Ecdysozoa</taxon>
        <taxon>Arthropoda</taxon>
        <taxon>Hexapoda</taxon>
        <taxon>Insecta</taxon>
        <taxon>Pterygota</taxon>
        <taxon>Neoptera</taxon>
        <taxon>Endopterygota</taxon>
        <taxon>Diptera</taxon>
        <taxon>Nematocera</taxon>
        <taxon>Culicoidea</taxon>
        <taxon>Culicidae</taxon>
        <taxon>Culicinae</taxon>
        <taxon>Culicini</taxon>
        <taxon>Culex</taxon>
        <taxon>Culex</taxon>
    </lineage>
</organism>
<evidence type="ECO:0000313" key="4">
    <source>
        <dbReference type="EnsemblMetazoa" id="CPIJ003205-PA"/>
    </source>
</evidence>
<sequence length="65" mass="7310">AVVSFFILLSHFLWNQPAVWTRTARLLHKTSGVWEMRQRRGKVRLPAGNLPPSRGGVGSARTVQL</sequence>
<feature type="chain" id="PRO_5011407556" evidence="2">
    <location>
        <begin position="22"/>
        <end position="65"/>
    </location>
</feature>
<dbReference type="Proteomes" id="UP000002320">
    <property type="component" value="Unassembled WGS sequence"/>
</dbReference>
<dbReference type="VEuPathDB" id="VectorBase:CPIJ003205"/>
<proteinExistence type="predicted"/>
<feature type="signal peptide" evidence="2">
    <location>
        <begin position="1"/>
        <end position="21"/>
    </location>
</feature>
<evidence type="ECO:0000313" key="5">
    <source>
        <dbReference type="Proteomes" id="UP000002320"/>
    </source>
</evidence>
<dbReference type="InParanoid" id="B0W7V9"/>
<evidence type="ECO:0000256" key="1">
    <source>
        <dbReference type="SAM" id="MobiDB-lite"/>
    </source>
</evidence>
<protein>
    <submittedName>
        <fullName evidence="3 4">Uncharacterized protein</fullName>
    </submittedName>
</protein>
<dbReference type="HOGENOM" id="CLU_2856250_0_0_1"/>
<dbReference type="KEGG" id="cqu:CpipJ_CPIJ003205"/>
<feature type="non-terminal residue" evidence="3">
    <location>
        <position position="1"/>
    </location>
</feature>
<keyword evidence="2" id="KW-0732">Signal</keyword>
<reference evidence="4" key="2">
    <citation type="submission" date="2020-05" db="UniProtKB">
        <authorList>
            <consortium name="EnsemblMetazoa"/>
        </authorList>
    </citation>
    <scope>IDENTIFICATION</scope>
    <source>
        <strain evidence="4">JHB</strain>
    </source>
</reference>
<name>B0W7V9_CULQU</name>
<accession>B0W7V9</accession>
<evidence type="ECO:0000256" key="2">
    <source>
        <dbReference type="SAM" id="SignalP"/>
    </source>
</evidence>
<dbReference type="EnsemblMetazoa" id="CPIJ003205-RA">
    <property type="protein sequence ID" value="CPIJ003205-PA"/>
    <property type="gene ID" value="CPIJ003205"/>
</dbReference>
<feature type="region of interest" description="Disordered" evidence="1">
    <location>
        <begin position="44"/>
        <end position="65"/>
    </location>
</feature>
<dbReference type="EMBL" id="DS231855">
    <property type="protein sequence ID" value="EDS38253.1"/>
    <property type="molecule type" value="Genomic_DNA"/>
</dbReference>
<keyword evidence="5" id="KW-1185">Reference proteome</keyword>
<gene>
    <name evidence="4" type="primary">6034485</name>
    <name evidence="3" type="ORF">CpipJ_CPIJ003205</name>
</gene>
<dbReference type="AlphaFoldDB" id="B0W7V9"/>